<dbReference type="SMART" id="SM00421">
    <property type="entry name" value="HTH_LUXR"/>
    <property type="match status" value="1"/>
</dbReference>
<evidence type="ECO:0000313" key="6">
    <source>
        <dbReference type="Proteomes" id="UP001596157"/>
    </source>
</evidence>
<dbReference type="PANTHER" id="PTHR44688">
    <property type="entry name" value="DNA-BINDING TRANSCRIPTIONAL ACTIVATOR DEVR_DOSR"/>
    <property type="match status" value="1"/>
</dbReference>
<evidence type="ECO:0000256" key="3">
    <source>
        <dbReference type="ARBA" id="ARBA00023163"/>
    </source>
</evidence>
<feature type="domain" description="HTH luxR-type" evidence="4">
    <location>
        <begin position="164"/>
        <end position="229"/>
    </location>
</feature>
<keyword evidence="1" id="KW-0805">Transcription regulation</keyword>
<dbReference type="PRINTS" id="PR00038">
    <property type="entry name" value="HTHLUXR"/>
</dbReference>
<dbReference type="EMBL" id="JBHSKF010000014">
    <property type="protein sequence ID" value="MFC5290089.1"/>
    <property type="molecule type" value="Genomic_DNA"/>
</dbReference>
<evidence type="ECO:0000259" key="4">
    <source>
        <dbReference type="PROSITE" id="PS50043"/>
    </source>
</evidence>
<sequence>MPALATAVLPRPPVPDGPPPAFGITVSIAHPGELIRVGLQALVGAFPEVARASSFPSWGALRDRPRGSGGELVLIAAELLDGDRQRAQQLRSCGVKVLICLADCEHRTVAAAVEFEPDGFVIERALDAVELRSAMRDVSAGRVHVPAAMTTGLLAEVRRPTKTGAMVGNLLTPREIQTLRLLSEGRSNKQIATRLGIGINGVKRHVGNVLAKLNCPNRTLAAAEAVRLNLI</sequence>
<keyword evidence="6" id="KW-1185">Reference proteome</keyword>
<gene>
    <name evidence="5" type="ORF">ACFPM7_23795</name>
</gene>
<reference evidence="6" key="1">
    <citation type="journal article" date="2019" name="Int. J. Syst. Evol. Microbiol.">
        <title>The Global Catalogue of Microorganisms (GCM) 10K type strain sequencing project: providing services to taxonomists for standard genome sequencing and annotation.</title>
        <authorList>
            <consortium name="The Broad Institute Genomics Platform"/>
            <consortium name="The Broad Institute Genome Sequencing Center for Infectious Disease"/>
            <person name="Wu L."/>
            <person name="Ma J."/>
        </authorList>
    </citation>
    <scope>NUCLEOTIDE SEQUENCE [LARGE SCALE GENOMIC DNA]</scope>
    <source>
        <strain evidence="6">CCUG 59778</strain>
    </source>
</reference>
<dbReference type="PANTHER" id="PTHR44688:SF16">
    <property type="entry name" value="DNA-BINDING TRANSCRIPTIONAL ACTIVATOR DEVR_DOSR"/>
    <property type="match status" value="1"/>
</dbReference>
<accession>A0ABW0EVB3</accession>
<evidence type="ECO:0000256" key="1">
    <source>
        <dbReference type="ARBA" id="ARBA00023015"/>
    </source>
</evidence>
<protein>
    <submittedName>
        <fullName evidence="5">Response regulator transcription factor</fullName>
    </submittedName>
</protein>
<dbReference type="Pfam" id="PF00196">
    <property type="entry name" value="GerE"/>
    <property type="match status" value="1"/>
</dbReference>
<dbReference type="SUPFAM" id="SSF46894">
    <property type="entry name" value="C-terminal effector domain of the bipartite response regulators"/>
    <property type="match status" value="1"/>
</dbReference>
<dbReference type="Gene3D" id="3.40.50.2300">
    <property type="match status" value="1"/>
</dbReference>
<name>A0ABW0EVB3_9PSEU</name>
<dbReference type="PROSITE" id="PS50043">
    <property type="entry name" value="HTH_LUXR_2"/>
    <property type="match status" value="1"/>
</dbReference>
<dbReference type="InterPro" id="IPR000792">
    <property type="entry name" value="Tscrpt_reg_LuxR_C"/>
</dbReference>
<dbReference type="CDD" id="cd06170">
    <property type="entry name" value="LuxR_C_like"/>
    <property type="match status" value="1"/>
</dbReference>
<dbReference type="Proteomes" id="UP001596157">
    <property type="component" value="Unassembled WGS sequence"/>
</dbReference>
<comment type="caution">
    <text evidence="5">The sequence shown here is derived from an EMBL/GenBank/DDBJ whole genome shotgun (WGS) entry which is preliminary data.</text>
</comment>
<dbReference type="RefSeq" id="WP_378249962.1">
    <property type="nucleotide sequence ID" value="NZ_JBHSKF010000014.1"/>
</dbReference>
<evidence type="ECO:0000256" key="2">
    <source>
        <dbReference type="ARBA" id="ARBA00023125"/>
    </source>
</evidence>
<keyword evidence="2" id="KW-0238">DNA-binding</keyword>
<organism evidence="5 6">
    <name type="scientific">Actinokineospora guangxiensis</name>
    <dbReference type="NCBI Taxonomy" id="1490288"/>
    <lineage>
        <taxon>Bacteria</taxon>
        <taxon>Bacillati</taxon>
        <taxon>Actinomycetota</taxon>
        <taxon>Actinomycetes</taxon>
        <taxon>Pseudonocardiales</taxon>
        <taxon>Pseudonocardiaceae</taxon>
        <taxon>Actinokineospora</taxon>
    </lineage>
</organism>
<proteinExistence type="predicted"/>
<keyword evidence="3" id="KW-0804">Transcription</keyword>
<evidence type="ECO:0000313" key="5">
    <source>
        <dbReference type="EMBL" id="MFC5290089.1"/>
    </source>
</evidence>
<dbReference type="InterPro" id="IPR016032">
    <property type="entry name" value="Sig_transdc_resp-reg_C-effctor"/>
</dbReference>